<dbReference type="EMBL" id="MOBQ01000009">
    <property type="protein sequence ID" value="RON49102.1"/>
    <property type="molecule type" value="Genomic_DNA"/>
</dbReference>
<proteinExistence type="predicted"/>
<dbReference type="Proteomes" id="UP000285349">
    <property type="component" value="Unassembled WGS sequence"/>
</dbReference>
<name>A0A423KAH5_9PSED</name>
<dbReference type="AlphaFoldDB" id="A0A423KAH5"/>
<reference evidence="1 2" key="1">
    <citation type="submission" date="2016-10" db="EMBL/GenBank/DDBJ databases">
        <title>Comparative genome analysis of multiple Pseudomonas spp. focuses on biocontrol and plant growth promoting traits.</title>
        <authorList>
            <person name="Tao X.-Y."/>
            <person name="Taylor C.G."/>
        </authorList>
    </citation>
    <scope>NUCLEOTIDE SEQUENCE [LARGE SCALE GENOMIC DNA]</scope>
    <source>
        <strain evidence="1 2">37A10</strain>
    </source>
</reference>
<dbReference type="OrthoDB" id="7031352at2"/>
<evidence type="ECO:0000313" key="2">
    <source>
        <dbReference type="Proteomes" id="UP000285349"/>
    </source>
</evidence>
<organism evidence="1 2">
    <name type="scientific">Pseudomonas frederiksbergensis</name>
    <dbReference type="NCBI Taxonomy" id="104087"/>
    <lineage>
        <taxon>Bacteria</taxon>
        <taxon>Pseudomonadati</taxon>
        <taxon>Pseudomonadota</taxon>
        <taxon>Gammaproteobacteria</taxon>
        <taxon>Pseudomonadales</taxon>
        <taxon>Pseudomonadaceae</taxon>
        <taxon>Pseudomonas</taxon>
    </lineage>
</organism>
<comment type="caution">
    <text evidence="1">The sequence shown here is derived from an EMBL/GenBank/DDBJ whole genome shotgun (WGS) entry which is preliminary data.</text>
</comment>
<evidence type="ECO:0000313" key="1">
    <source>
        <dbReference type="EMBL" id="RON49102.1"/>
    </source>
</evidence>
<protein>
    <submittedName>
        <fullName evidence="1">Uncharacterized protein</fullName>
    </submittedName>
</protein>
<dbReference type="RefSeq" id="WP_123509071.1">
    <property type="nucleotide sequence ID" value="NZ_MOBQ01000009.1"/>
</dbReference>
<accession>A0A423KAH5</accession>
<gene>
    <name evidence="1" type="ORF">BK666_07460</name>
</gene>
<sequence>MLTQPSINLAPQALIEPQIPDRTELQLPSGEWGINLAAATGNHPEKGLKVWIPVWSQKGVGDKVELLLDNAMIDQHVISDAVEVNVRTTLWVAPEAIEAGSHTLSYRVTRLNQAPEPLESPLRLLIKLDVPGGQDQDPEEGRHSGLYMEIDPEILRDGVNEDNVGDGIDITIKAKPGAPSKIPYPDIAVGDVCTLSWGGHYVFSAPVTQDQIDKPDLNPLVIHVSKQTILDTKDTGPEGLAVTFRVKDRVDNVSTDWCEAAHIKVKLGTSPLPAPIISNTDGYDLHLDTLEGEDLQVMVWAESIDEFKHEDTIIVSLAGNTYGGEPQLTQVRQTINNTPPTLVFLKLPNVAARALAKTQVSCYYAVERNGAIVQTSPSRFINFIGEIEQLAAPLVEDEEDGSLDPDLTNIEINIPFNKDFAVEDAIELNWFGLRPNLSTYNPELEWYFPSEDELQAEEGFFIPVEGKHLKTLEGGTLTLSYNQLRAGEGDDIIRRPSLEAQTLDVGERQFELDKPIVQGEQDGVLEPEDLPGGITKLTVPNPADNPTKRGDTVTFTWVGEASGETEQSKPITALTEGKNVDFPLNAAFVAEHIEANRGKTVNVKYQILRVATGKPSFSNSLEFTVGR</sequence>